<dbReference type="KEGG" id="cyj:Cyan7822_6805"/>
<organism evidence="1 2">
    <name type="scientific">Gloeothece verrucosa (strain PCC 7822)</name>
    <name type="common">Cyanothece sp. (strain PCC 7822)</name>
    <dbReference type="NCBI Taxonomy" id="497965"/>
    <lineage>
        <taxon>Bacteria</taxon>
        <taxon>Bacillati</taxon>
        <taxon>Cyanobacteriota</taxon>
        <taxon>Cyanophyceae</taxon>
        <taxon>Oscillatoriophycideae</taxon>
        <taxon>Chroococcales</taxon>
        <taxon>Aphanothecaceae</taxon>
        <taxon>Gloeothece</taxon>
        <taxon>Gloeothece verrucosa</taxon>
    </lineage>
</organism>
<protein>
    <submittedName>
        <fullName evidence="1">Uncharacterized protein</fullName>
    </submittedName>
</protein>
<sequence>MKINLDTDREIIQEAFQVLSKHLDASKVMRFLAICNLDRDDYLQLKEQLFEGETVDSLYEKIQALEKEENF</sequence>
<reference evidence="2" key="1">
    <citation type="journal article" date="2011" name="MBio">
        <title>Novel metabolic attributes of the genus Cyanothece, comprising a group of unicellular nitrogen-fixing Cyanobacteria.</title>
        <authorList>
            <person name="Bandyopadhyay A."/>
            <person name="Elvitigala T."/>
            <person name="Welsh E."/>
            <person name="Stockel J."/>
            <person name="Liberton M."/>
            <person name="Min H."/>
            <person name="Sherman L.A."/>
            <person name="Pakrasi H.B."/>
        </authorList>
    </citation>
    <scope>NUCLEOTIDE SEQUENCE [LARGE SCALE GENOMIC DNA]</scope>
    <source>
        <strain evidence="2">PCC 7822</strain>
        <plasmid evidence="2">Cy782203</plasmid>
    </source>
</reference>
<dbReference type="AlphaFoldDB" id="E0UNC9"/>
<keyword evidence="1" id="KW-0614">Plasmid</keyword>
<dbReference type="OrthoDB" id="565285at2"/>
<keyword evidence="2" id="KW-1185">Reference proteome</keyword>
<name>E0UNC9_GLOV7</name>
<evidence type="ECO:0000313" key="2">
    <source>
        <dbReference type="Proteomes" id="UP000008206"/>
    </source>
</evidence>
<evidence type="ECO:0000313" key="1">
    <source>
        <dbReference type="EMBL" id="ADN18459.1"/>
    </source>
</evidence>
<dbReference type="EMBL" id="CP002201">
    <property type="protein sequence ID" value="ADN18459.1"/>
    <property type="molecule type" value="Genomic_DNA"/>
</dbReference>
<proteinExistence type="predicted"/>
<gene>
    <name evidence="1" type="ordered locus">Cyan7822_6805</name>
</gene>
<accession>E0UNC9</accession>
<dbReference type="HOGENOM" id="CLU_198070_0_0_3"/>
<geneLocation type="plasmid" evidence="1 2">
    <name>Cy782203</name>
</geneLocation>
<dbReference type="RefSeq" id="WP_013325585.1">
    <property type="nucleotide sequence ID" value="NC_014502.1"/>
</dbReference>
<dbReference type="Proteomes" id="UP000008206">
    <property type="component" value="Plasmid Cy782203"/>
</dbReference>